<gene>
    <name evidence="2" type="ORF">EVAR_102427_1</name>
</gene>
<keyword evidence="3" id="KW-1185">Reference proteome</keyword>
<feature type="region of interest" description="Disordered" evidence="1">
    <location>
        <begin position="181"/>
        <end position="226"/>
    </location>
</feature>
<evidence type="ECO:0000313" key="3">
    <source>
        <dbReference type="Proteomes" id="UP000299102"/>
    </source>
</evidence>
<sequence length="368" mass="40140">MKQDYKNNRNISCEPCRSQHVCSADGPVDRYPILIEEADNALITPLGLRISMGGDDHLPSDGWHARLPFENNIKIRRASQTVRRYALVRRDIVPRASHVNATKSSEPLGTSGSAVRIVTNIPNGFGNCNRRLTEIVNEVITFTSEFTEPGIHRAMRWIFTVKCQLKSLTRAQLFSEGLTAAAATPPAPARSAAVGAARAARAGRSRRRPARRPPVHENTPSARTRRSTLDTFSYSPYCANRDATAESSSFRVIVECVGRSKSAPGYKSEASPPVKALRPPRPTRGSARRARARPIVRFCIDSLNGIAKLFSIRRHKDAPQNENRCTTVDSLGAGAEVVGCPISGERPTDNTVTSRGALGASGVARSRH</sequence>
<comment type="caution">
    <text evidence="2">The sequence shown here is derived from an EMBL/GenBank/DDBJ whole genome shotgun (WGS) entry which is preliminary data.</text>
</comment>
<dbReference type="EMBL" id="BGZK01001465">
    <property type="protein sequence ID" value="GBP80497.1"/>
    <property type="molecule type" value="Genomic_DNA"/>
</dbReference>
<reference evidence="2 3" key="1">
    <citation type="journal article" date="2019" name="Commun. Biol.">
        <title>The bagworm genome reveals a unique fibroin gene that provides high tensile strength.</title>
        <authorList>
            <person name="Kono N."/>
            <person name="Nakamura H."/>
            <person name="Ohtoshi R."/>
            <person name="Tomita M."/>
            <person name="Numata K."/>
            <person name="Arakawa K."/>
        </authorList>
    </citation>
    <scope>NUCLEOTIDE SEQUENCE [LARGE SCALE GENOMIC DNA]</scope>
</reference>
<accession>A0A4C1Z1L4</accession>
<evidence type="ECO:0000313" key="2">
    <source>
        <dbReference type="EMBL" id="GBP80497.1"/>
    </source>
</evidence>
<feature type="region of interest" description="Disordered" evidence="1">
    <location>
        <begin position="262"/>
        <end position="290"/>
    </location>
</feature>
<feature type="compositionally biased region" description="Basic residues" evidence="1">
    <location>
        <begin position="201"/>
        <end position="213"/>
    </location>
</feature>
<feature type="compositionally biased region" description="Low complexity" evidence="1">
    <location>
        <begin position="181"/>
        <end position="200"/>
    </location>
</feature>
<protein>
    <submittedName>
        <fullName evidence="2">Uncharacterized protein</fullName>
    </submittedName>
</protein>
<evidence type="ECO:0000256" key="1">
    <source>
        <dbReference type="SAM" id="MobiDB-lite"/>
    </source>
</evidence>
<organism evidence="2 3">
    <name type="scientific">Eumeta variegata</name>
    <name type="common">Bagworm moth</name>
    <name type="synonym">Eumeta japonica</name>
    <dbReference type="NCBI Taxonomy" id="151549"/>
    <lineage>
        <taxon>Eukaryota</taxon>
        <taxon>Metazoa</taxon>
        <taxon>Ecdysozoa</taxon>
        <taxon>Arthropoda</taxon>
        <taxon>Hexapoda</taxon>
        <taxon>Insecta</taxon>
        <taxon>Pterygota</taxon>
        <taxon>Neoptera</taxon>
        <taxon>Endopterygota</taxon>
        <taxon>Lepidoptera</taxon>
        <taxon>Glossata</taxon>
        <taxon>Ditrysia</taxon>
        <taxon>Tineoidea</taxon>
        <taxon>Psychidae</taxon>
        <taxon>Oiketicinae</taxon>
        <taxon>Eumeta</taxon>
    </lineage>
</organism>
<dbReference type="OrthoDB" id="447953at2759"/>
<proteinExistence type="predicted"/>
<dbReference type="Proteomes" id="UP000299102">
    <property type="component" value="Unassembled WGS sequence"/>
</dbReference>
<name>A0A4C1Z1L4_EUMVA</name>
<feature type="region of interest" description="Disordered" evidence="1">
    <location>
        <begin position="342"/>
        <end position="368"/>
    </location>
</feature>
<dbReference type="AlphaFoldDB" id="A0A4C1Z1L4"/>